<dbReference type="FunFam" id="2.30.29.30:FF:000452">
    <property type="entry name" value="Rho GTPase activator (Bem3)"/>
    <property type="match status" value="1"/>
</dbReference>
<dbReference type="AlphaFoldDB" id="A0A225B9U6"/>
<feature type="region of interest" description="Disordered" evidence="2">
    <location>
        <begin position="257"/>
        <end position="371"/>
    </location>
</feature>
<evidence type="ECO:0000313" key="6">
    <source>
        <dbReference type="Proteomes" id="UP000214365"/>
    </source>
</evidence>
<feature type="region of interest" description="Disordered" evidence="2">
    <location>
        <begin position="1"/>
        <end position="68"/>
    </location>
</feature>
<evidence type="ECO:0000259" key="3">
    <source>
        <dbReference type="PROSITE" id="PS50003"/>
    </source>
</evidence>
<dbReference type="PROSITE" id="PS50238">
    <property type="entry name" value="RHOGAP"/>
    <property type="match status" value="1"/>
</dbReference>
<dbReference type="InterPro" id="IPR001849">
    <property type="entry name" value="PH_domain"/>
</dbReference>
<feature type="compositionally biased region" description="Basic and acidic residues" evidence="2">
    <location>
        <begin position="1255"/>
        <end position="1268"/>
    </location>
</feature>
<dbReference type="SUPFAM" id="SSF50729">
    <property type="entry name" value="PH domain-like"/>
    <property type="match status" value="1"/>
</dbReference>
<name>A0A225B9U6_TALAT</name>
<evidence type="ECO:0008006" key="7">
    <source>
        <dbReference type="Google" id="ProtNLM"/>
    </source>
</evidence>
<feature type="compositionally biased region" description="Basic and acidic residues" evidence="2">
    <location>
        <begin position="186"/>
        <end position="204"/>
    </location>
</feature>
<comment type="caution">
    <text evidence="5">The sequence shown here is derived from an EMBL/GenBank/DDBJ whole genome shotgun (WGS) entry which is preliminary data.</text>
</comment>
<protein>
    <recommendedName>
        <fullName evidence="7">Rho-type GTPase-activating protein 2</fullName>
    </recommendedName>
</protein>
<feature type="compositionally biased region" description="Low complexity" evidence="2">
    <location>
        <begin position="50"/>
        <end position="65"/>
    </location>
</feature>
<dbReference type="SMART" id="SM00324">
    <property type="entry name" value="RhoGAP"/>
    <property type="match status" value="1"/>
</dbReference>
<dbReference type="Proteomes" id="UP000214365">
    <property type="component" value="Unassembled WGS sequence"/>
</dbReference>
<feature type="region of interest" description="Disordered" evidence="2">
    <location>
        <begin position="146"/>
        <end position="212"/>
    </location>
</feature>
<feature type="compositionally biased region" description="Polar residues" evidence="2">
    <location>
        <begin position="354"/>
        <end position="371"/>
    </location>
</feature>
<feature type="compositionally biased region" description="Basic and acidic residues" evidence="2">
    <location>
        <begin position="1"/>
        <end position="13"/>
    </location>
</feature>
<evidence type="ECO:0000256" key="1">
    <source>
        <dbReference type="ARBA" id="ARBA00022468"/>
    </source>
</evidence>
<dbReference type="GeneID" id="30999767"/>
<gene>
    <name evidence="5" type="ORF">UA08_00012</name>
</gene>
<dbReference type="RefSeq" id="XP_020123836.1">
    <property type="nucleotide sequence ID" value="XM_020259902.1"/>
</dbReference>
<dbReference type="InterPro" id="IPR000198">
    <property type="entry name" value="RhoGAP_dom"/>
</dbReference>
<dbReference type="PANTHER" id="PTHR23176">
    <property type="entry name" value="RHO/RAC/CDC GTPASE-ACTIVATING PROTEIN"/>
    <property type="match status" value="1"/>
</dbReference>
<evidence type="ECO:0000256" key="2">
    <source>
        <dbReference type="SAM" id="MobiDB-lite"/>
    </source>
</evidence>
<feature type="compositionally biased region" description="Low complexity" evidence="2">
    <location>
        <begin position="19"/>
        <end position="30"/>
    </location>
</feature>
<accession>A0A225B9U6</accession>
<evidence type="ECO:0000259" key="4">
    <source>
        <dbReference type="PROSITE" id="PS50238"/>
    </source>
</evidence>
<dbReference type="Gene3D" id="2.30.29.30">
    <property type="entry name" value="Pleckstrin-homology domain (PH domain)/Phosphotyrosine-binding domain (PTB)"/>
    <property type="match status" value="1"/>
</dbReference>
<dbReference type="OrthoDB" id="185175at2759"/>
<dbReference type="InterPro" id="IPR050729">
    <property type="entry name" value="Rho-GAP"/>
</dbReference>
<dbReference type="Gene3D" id="1.10.555.10">
    <property type="entry name" value="Rho GTPase activation protein"/>
    <property type="match status" value="1"/>
</dbReference>
<evidence type="ECO:0000313" key="5">
    <source>
        <dbReference type="EMBL" id="OKL63715.1"/>
    </source>
</evidence>
<feature type="region of interest" description="Disordered" evidence="2">
    <location>
        <begin position="403"/>
        <end position="474"/>
    </location>
</feature>
<feature type="compositionally biased region" description="Basic and acidic residues" evidence="2">
    <location>
        <begin position="656"/>
        <end position="668"/>
    </location>
</feature>
<feature type="region of interest" description="Disordered" evidence="2">
    <location>
        <begin position="780"/>
        <end position="868"/>
    </location>
</feature>
<dbReference type="STRING" id="1441469.A0A225B9U6"/>
<dbReference type="CDD" id="cd13277">
    <property type="entry name" value="PH_Bem3"/>
    <property type="match status" value="1"/>
</dbReference>
<dbReference type="EMBL" id="LFMY01000001">
    <property type="protein sequence ID" value="OKL63715.1"/>
    <property type="molecule type" value="Genomic_DNA"/>
</dbReference>
<feature type="compositionally biased region" description="Polar residues" evidence="2">
    <location>
        <begin position="462"/>
        <end position="473"/>
    </location>
</feature>
<proteinExistence type="predicted"/>
<feature type="domain" description="PH" evidence="3">
    <location>
        <begin position="661"/>
        <end position="776"/>
    </location>
</feature>
<organism evidence="5 6">
    <name type="scientific">Talaromyces atroroseus</name>
    <dbReference type="NCBI Taxonomy" id="1441469"/>
    <lineage>
        <taxon>Eukaryota</taxon>
        <taxon>Fungi</taxon>
        <taxon>Dikarya</taxon>
        <taxon>Ascomycota</taxon>
        <taxon>Pezizomycotina</taxon>
        <taxon>Eurotiomycetes</taxon>
        <taxon>Eurotiomycetidae</taxon>
        <taxon>Eurotiales</taxon>
        <taxon>Trichocomaceae</taxon>
        <taxon>Talaromyces</taxon>
        <taxon>Talaromyces sect. Trachyspermi</taxon>
    </lineage>
</organism>
<dbReference type="SUPFAM" id="SSF48350">
    <property type="entry name" value="GTPase activation domain, GAP"/>
    <property type="match status" value="1"/>
</dbReference>
<reference evidence="5 6" key="1">
    <citation type="submission" date="2015-06" db="EMBL/GenBank/DDBJ databases">
        <title>Talaromyces atroroseus IBT 11181 draft genome.</title>
        <authorList>
            <person name="Rasmussen K.B."/>
            <person name="Rasmussen S."/>
            <person name="Petersen B."/>
            <person name="Sicheritz-Ponten T."/>
            <person name="Mortensen U.H."/>
            <person name="Thrane U."/>
        </authorList>
    </citation>
    <scope>NUCLEOTIDE SEQUENCE [LARGE SCALE GENOMIC DNA]</scope>
    <source>
        <strain evidence="5 6">IBT 11181</strain>
    </source>
</reference>
<keyword evidence="1" id="KW-0343">GTPase activation</keyword>
<keyword evidence="6" id="KW-1185">Reference proteome</keyword>
<feature type="domain" description="Rho-GAP" evidence="4">
    <location>
        <begin position="946"/>
        <end position="1139"/>
    </location>
</feature>
<dbReference type="PANTHER" id="PTHR23176:SF129">
    <property type="entry name" value="RHO GTPASE ACTIVATING PROTEIN AT 16F, ISOFORM E-RELATED"/>
    <property type="match status" value="1"/>
</dbReference>
<feature type="region of interest" description="Disordered" evidence="2">
    <location>
        <begin position="710"/>
        <end position="731"/>
    </location>
</feature>
<sequence>MTEDGTHGERRIVADAIKSSPSNNSSFSSPARTPPNALHKSGPRTMPRTSSIDSAISSISSASHSQNPSFDLNALTSADINNIISAAGSAEAVIVHLLKDRQHAIARNDQLWRLLEKQRALVLGLNKDLERAMKDKDRYKKKLKELQEQVPPLPSNHKQSSAHSVSVREAPHGGQKAVSTSSVDPTSEKHLDSSSQGDSRDAQHPKNGLAPSPLAVRHLDEDVEIGINGHATGFQAEMRDDQAGSSGQFQSRVQPVLDLPELPPPNRKPPPAPLNLNQNQRRSSPLDPHAFQDSDSEYEDIDRGRRRTREDDDKEREAAVIREQEARSRSKKMKTPEGSLTGTPPSSFPAAPTGVSSSPRQFVSQSPSQMAGGQFAATESLAAIVHSKNPELLQLADRKAMAPLTPGLPMSPRPGDRPLGSPLPRQPREGTGMYISPPTSPRGTVMGLPQSPRATKQPCPPQTQNENPGSQLPSIDASMKIDSPHSPHGLTKTIYQGLISENYPGLLLPPNALPSIEVKVASSRLRPSRNSYMGGRPTEEDPVFILSIFSRFDGAELWRVEKAILALPQLDQQVRQLTDFAGKLPDRAMFSGHSPVKIDARRDALNLYFETLLDTPMTEPAALVICRFISSDAIEPRDDETNLMKPNGKSTPELVRGPDGKPRKEGYLTKRGKNFGGWKSRFFVLHGPELKYFESPGGAHLGTIKIPHAQIGKQSQSGHNQSPSRAEDDSENQYRHAFLILEPKKKDSSALVRHVLCAESDGERDAWVDALLHYVEIPSSDDEKVVSKSHNNAKQPVAPNPKSRLFANNNRKGSKGTDSPDADVQHESVQSFSYDDAVPAAPPVFGSTVDKEASRASPTTSENANADAVFPGVNNSKVISGPTNGAVIQDVGAWGNKVPTSSKEKKRSIWGFRARSSSDLAAGDSDPHAHNSSTERRVSIRPVFGMPLVEAVQFCGPRNIDADLPAVVYRCIEYLEAKGAASEEGIFRLSGSNVVVRALKERFNTEGDVDFLAGDHYYDVHAVASLFKQYLRELPTTVLTLELVSEFRRVPELDDKNRKIAALNTLVHILPRANLSLLSALSQFLITIINNSDVNKMTVRNVGIVFAPTLNIPAPVLSLFLTEYDSIFKEAPHHMNSAEVPVAPSLTPEDVRSPRRQMFSELPTPSYGQTSFYVSDDVDIQSQDAMKSNYDTGFIPIIPTYDGVQRGLDPRTRQVTNPQRTPRMLDPNDSMRSTKAKRRESSMLFMEMGNRMEINDRKHSLPQLRDDQSLVGHEPGFE</sequence>
<feature type="compositionally biased region" description="Pro residues" evidence="2">
    <location>
        <begin position="261"/>
        <end position="273"/>
    </location>
</feature>
<feature type="compositionally biased region" description="Polar residues" evidence="2">
    <location>
        <begin position="712"/>
        <end position="724"/>
    </location>
</feature>
<dbReference type="PROSITE" id="PS50003">
    <property type="entry name" value="PH_DOMAIN"/>
    <property type="match status" value="1"/>
</dbReference>
<dbReference type="Pfam" id="PF00620">
    <property type="entry name" value="RhoGAP"/>
    <property type="match status" value="1"/>
</dbReference>
<dbReference type="GO" id="GO:0005938">
    <property type="term" value="C:cell cortex"/>
    <property type="evidence" value="ECO:0007669"/>
    <property type="project" value="UniProtKB-ARBA"/>
</dbReference>
<feature type="compositionally biased region" description="Basic and acidic residues" evidence="2">
    <location>
        <begin position="308"/>
        <end position="328"/>
    </location>
</feature>
<feature type="region of interest" description="Disordered" evidence="2">
    <location>
        <begin position="1205"/>
        <end position="1238"/>
    </location>
</feature>
<feature type="region of interest" description="Disordered" evidence="2">
    <location>
        <begin position="1255"/>
        <end position="1278"/>
    </location>
</feature>
<dbReference type="Pfam" id="PF00169">
    <property type="entry name" value="PH"/>
    <property type="match status" value="1"/>
</dbReference>
<dbReference type="GO" id="GO:0007165">
    <property type="term" value="P:signal transduction"/>
    <property type="evidence" value="ECO:0007669"/>
    <property type="project" value="InterPro"/>
</dbReference>
<dbReference type="SMART" id="SM00233">
    <property type="entry name" value="PH"/>
    <property type="match status" value="1"/>
</dbReference>
<dbReference type="GO" id="GO:0005096">
    <property type="term" value="F:GTPase activator activity"/>
    <property type="evidence" value="ECO:0007669"/>
    <property type="project" value="UniProtKB-KW"/>
</dbReference>
<dbReference type="InterPro" id="IPR011993">
    <property type="entry name" value="PH-like_dom_sf"/>
</dbReference>
<dbReference type="InterPro" id="IPR008936">
    <property type="entry name" value="Rho_GTPase_activation_prot"/>
</dbReference>
<feature type="region of interest" description="Disordered" evidence="2">
    <location>
        <begin position="638"/>
        <end position="668"/>
    </location>
</feature>